<proteinExistence type="predicted"/>
<feature type="compositionally biased region" description="Basic and acidic residues" evidence="2">
    <location>
        <begin position="51"/>
        <end position="78"/>
    </location>
</feature>
<dbReference type="EMBL" id="JBDFQZ010000002">
    <property type="protein sequence ID" value="KAK9749697.1"/>
    <property type="molecule type" value="Genomic_DNA"/>
</dbReference>
<dbReference type="Pfam" id="PF03732">
    <property type="entry name" value="Retrotrans_gag"/>
    <property type="match status" value="1"/>
</dbReference>
<keyword evidence="5" id="KW-1185">Reference proteome</keyword>
<dbReference type="AlphaFoldDB" id="A0AAW1MUI6"/>
<evidence type="ECO:0000313" key="4">
    <source>
        <dbReference type="EMBL" id="KAK9749697.1"/>
    </source>
</evidence>
<dbReference type="PANTHER" id="PTHR33437:SF2">
    <property type="entry name" value="OS06G0361200 PROTEIN"/>
    <property type="match status" value="1"/>
</dbReference>
<sequence length="418" mass="47079">MQVPSQLASSPKEMIRKAVVNAAAASIPTKPRKIFITSITAAANTVIESGTHSRKESRTLKADKMTPHKLKDSPKKNESSSPIFASVMAIGANNIEDQMLEMKRLLEQVMKDNAEKNKKIENLRKEMKNAIKSQLGEGSSSSLHYVKAYTKRIDAMRMPLGYKPPKFQQFDGKGKPNQHIAHFVETCNNAGTDGDVLLKQFVRSLKGIAFDWYNDLGSESVDSWDHMEDQFLNRFYSTLLIVSMSELTKTTQWENEPVVEYIGSRSTFKEATVVNTTSKPVKISPKPKVSNHNRLTLKELQAKKYLFPDSDLSSMLDDLLEKDVIQLPGPKRPDEVNKTNDPNYCRYHRLVSHPLEKCVTLKEKIMQLANKGKIILDLNEVVTSNHTTVIMGKSDTSSSLISQMMGHHHPDELCVHKI</sequence>
<evidence type="ECO:0000256" key="1">
    <source>
        <dbReference type="SAM" id="Coils"/>
    </source>
</evidence>
<feature type="region of interest" description="Disordered" evidence="2">
    <location>
        <begin position="49"/>
        <end position="80"/>
    </location>
</feature>
<keyword evidence="1" id="KW-0175">Coiled coil</keyword>
<gene>
    <name evidence="4" type="ORF">RND81_02G144500</name>
</gene>
<dbReference type="Proteomes" id="UP001443914">
    <property type="component" value="Unassembled WGS sequence"/>
</dbReference>
<evidence type="ECO:0000313" key="5">
    <source>
        <dbReference type="Proteomes" id="UP001443914"/>
    </source>
</evidence>
<organism evidence="4 5">
    <name type="scientific">Saponaria officinalis</name>
    <name type="common">Common soapwort</name>
    <name type="synonym">Lychnis saponaria</name>
    <dbReference type="NCBI Taxonomy" id="3572"/>
    <lineage>
        <taxon>Eukaryota</taxon>
        <taxon>Viridiplantae</taxon>
        <taxon>Streptophyta</taxon>
        <taxon>Embryophyta</taxon>
        <taxon>Tracheophyta</taxon>
        <taxon>Spermatophyta</taxon>
        <taxon>Magnoliopsida</taxon>
        <taxon>eudicotyledons</taxon>
        <taxon>Gunneridae</taxon>
        <taxon>Pentapetalae</taxon>
        <taxon>Caryophyllales</taxon>
        <taxon>Caryophyllaceae</taxon>
        <taxon>Caryophylleae</taxon>
        <taxon>Saponaria</taxon>
    </lineage>
</organism>
<dbReference type="InterPro" id="IPR005162">
    <property type="entry name" value="Retrotrans_gag_dom"/>
</dbReference>
<reference evidence="4" key="1">
    <citation type="submission" date="2024-03" db="EMBL/GenBank/DDBJ databases">
        <title>WGS assembly of Saponaria officinalis var. Norfolk2.</title>
        <authorList>
            <person name="Jenkins J."/>
            <person name="Shu S."/>
            <person name="Grimwood J."/>
            <person name="Barry K."/>
            <person name="Goodstein D."/>
            <person name="Schmutz J."/>
            <person name="Leebens-Mack J."/>
            <person name="Osbourn A."/>
        </authorList>
    </citation>
    <scope>NUCLEOTIDE SEQUENCE [LARGE SCALE GENOMIC DNA]</scope>
    <source>
        <strain evidence="4">JIC</strain>
    </source>
</reference>
<protein>
    <recommendedName>
        <fullName evidence="3">Retrotransposon gag domain-containing protein</fullName>
    </recommendedName>
</protein>
<evidence type="ECO:0000259" key="3">
    <source>
        <dbReference type="Pfam" id="PF03732"/>
    </source>
</evidence>
<feature type="domain" description="Retrotransposon gag" evidence="3">
    <location>
        <begin position="201"/>
        <end position="263"/>
    </location>
</feature>
<accession>A0AAW1MUI6</accession>
<dbReference type="PANTHER" id="PTHR33437">
    <property type="entry name" value="OS06G0361200 PROTEIN"/>
    <property type="match status" value="1"/>
</dbReference>
<comment type="caution">
    <text evidence="4">The sequence shown here is derived from an EMBL/GenBank/DDBJ whole genome shotgun (WGS) entry which is preliminary data.</text>
</comment>
<name>A0AAW1MUI6_SAPOF</name>
<evidence type="ECO:0000256" key="2">
    <source>
        <dbReference type="SAM" id="MobiDB-lite"/>
    </source>
</evidence>
<feature type="coiled-coil region" evidence="1">
    <location>
        <begin position="92"/>
        <end position="137"/>
    </location>
</feature>